<organism evidence="1">
    <name type="scientific">Anguilla anguilla</name>
    <name type="common">European freshwater eel</name>
    <name type="synonym">Muraena anguilla</name>
    <dbReference type="NCBI Taxonomy" id="7936"/>
    <lineage>
        <taxon>Eukaryota</taxon>
        <taxon>Metazoa</taxon>
        <taxon>Chordata</taxon>
        <taxon>Craniata</taxon>
        <taxon>Vertebrata</taxon>
        <taxon>Euteleostomi</taxon>
        <taxon>Actinopterygii</taxon>
        <taxon>Neopterygii</taxon>
        <taxon>Teleostei</taxon>
        <taxon>Anguilliformes</taxon>
        <taxon>Anguillidae</taxon>
        <taxon>Anguilla</taxon>
    </lineage>
</organism>
<reference evidence="1" key="1">
    <citation type="submission" date="2014-11" db="EMBL/GenBank/DDBJ databases">
        <authorList>
            <person name="Amaro Gonzalez C."/>
        </authorList>
    </citation>
    <scope>NUCLEOTIDE SEQUENCE</scope>
</reference>
<sequence length="15" mass="1626">MYLACTCSGPNDLTH</sequence>
<name>A0A0E9Q3S0_ANGAN</name>
<reference evidence="1" key="2">
    <citation type="journal article" date="2015" name="Fish Shellfish Immunol.">
        <title>Early steps in the European eel (Anguilla anguilla)-Vibrio vulnificus interaction in the gills: Role of the RtxA13 toxin.</title>
        <authorList>
            <person name="Callol A."/>
            <person name="Pajuelo D."/>
            <person name="Ebbesson L."/>
            <person name="Teles M."/>
            <person name="MacKenzie S."/>
            <person name="Amaro C."/>
        </authorList>
    </citation>
    <scope>NUCLEOTIDE SEQUENCE</scope>
</reference>
<protein>
    <submittedName>
        <fullName evidence="1">Uncharacterized protein</fullName>
    </submittedName>
</protein>
<proteinExistence type="predicted"/>
<evidence type="ECO:0000313" key="1">
    <source>
        <dbReference type="EMBL" id="JAH10985.1"/>
    </source>
</evidence>
<dbReference type="EMBL" id="GBXM01097592">
    <property type="protein sequence ID" value="JAH10985.1"/>
    <property type="molecule type" value="Transcribed_RNA"/>
</dbReference>
<accession>A0A0E9Q3S0</accession>